<reference evidence="2 3" key="1">
    <citation type="submission" date="2022-09" db="EMBL/GenBank/DDBJ databases">
        <title>The outer-membrane cytochrome OmcA is essential for infection of Shewanella oneidensis by a zebrafish-associated bacteriophage.</title>
        <authorList>
            <person name="Grenfell A.W."/>
            <person name="Intile P."/>
            <person name="Mcfarlane J."/>
            <person name="Leung D."/>
            <person name="Abdalla K."/>
            <person name="Wold M."/>
            <person name="Kees E."/>
            <person name="Gralnick J."/>
        </authorList>
    </citation>
    <scope>NUCLEOTIDE SEQUENCE [LARGE SCALE GENOMIC DNA]</scope>
    <source>
        <strain evidence="2 3">NF-5</strain>
    </source>
</reference>
<name>A0ABT6UKC0_9GAMM</name>
<dbReference type="EMBL" id="JAOTLW010000031">
    <property type="protein sequence ID" value="MDI5833996.1"/>
    <property type="molecule type" value="Genomic_DNA"/>
</dbReference>
<gene>
    <name evidence="2" type="ORF">ODY93_20630</name>
</gene>
<evidence type="ECO:0000256" key="1">
    <source>
        <dbReference type="SAM" id="Phobius"/>
    </source>
</evidence>
<sequence length="221" mass="25651">MAKIDSEVLIKAESLIPIEIKQNALGWQDILLNNIPFLVTITIVLGSALVTFFISRKNIKTQEEQSGINRQAEHENKISEFRHEWLNNLRDTSSELSKCLHLCQMSNLQRNCSMDYKKYAQNAQDEVAVLKHQKDINEHYNSYLGHRANFYQLHAKVKLMFKKDDPQAKKLMGYLKQARENMGNDSTSLDNTLIDNIVSELQVILKNEWEVTKNRTWVKST</sequence>
<dbReference type="Proteomes" id="UP001159075">
    <property type="component" value="Unassembled WGS sequence"/>
</dbReference>
<evidence type="ECO:0000313" key="2">
    <source>
        <dbReference type="EMBL" id="MDI5833996.1"/>
    </source>
</evidence>
<accession>A0ABT6UKC0</accession>
<keyword evidence="1" id="KW-1133">Transmembrane helix</keyword>
<organism evidence="2 3">
    <name type="scientific">Shewanella xiamenensis</name>
    <dbReference type="NCBI Taxonomy" id="332186"/>
    <lineage>
        <taxon>Bacteria</taxon>
        <taxon>Pseudomonadati</taxon>
        <taxon>Pseudomonadota</taxon>
        <taxon>Gammaproteobacteria</taxon>
        <taxon>Alteromonadales</taxon>
        <taxon>Shewanellaceae</taxon>
        <taxon>Shewanella</taxon>
    </lineage>
</organism>
<proteinExistence type="predicted"/>
<dbReference type="RefSeq" id="WP_282680038.1">
    <property type="nucleotide sequence ID" value="NZ_JAOTLW010000031.1"/>
</dbReference>
<evidence type="ECO:0000313" key="3">
    <source>
        <dbReference type="Proteomes" id="UP001159075"/>
    </source>
</evidence>
<keyword evidence="3" id="KW-1185">Reference proteome</keyword>
<keyword evidence="1" id="KW-0812">Transmembrane</keyword>
<protein>
    <submittedName>
        <fullName evidence="2">Uncharacterized protein</fullName>
    </submittedName>
</protein>
<comment type="caution">
    <text evidence="2">The sequence shown here is derived from an EMBL/GenBank/DDBJ whole genome shotgun (WGS) entry which is preliminary data.</text>
</comment>
<feature type="transmembrane region" description="Helical" evidence="1">
    <location>
        <begin position="35"/>
        <end position="54"/>
    </location>
</feature>
<keyword evidence="1" id="KW-0472">Membrane</keyword>